<organism evidence="2 3">
    <name type="scientific">Helianthus annuus</name>
    <name type="common">Common sunflower</name>
    <dbReference type="NCBI Taxonomy" id="4232"/>
    <lineage>
        <taxon>Eukaryota</taxon>
        <taxon>Viridiplantae</taxon>
        <taxon>Streptophyta</taxon>
        <taxon>Embryophyta</taxon>
        <taxon>Tracheophyta</taxon>
        <taxon>Spermatophyta</taxon>
        <taxon>Magnoliopsida</taxon>
        <taxon>eudicotyledons</taxon>
        <taxon>Gunneridae</taxon>
        <taxon>Pentapetalae</taxon>
        <taxon>asterids</taxon>
        <taxon>campanulids</taxon>
        <taxon>Asterales</taxon>
        <taxon>Asteraceae</taxon>
        <taxon>Asteroideae</taxon>
        <taxon>Heliantheae alliance</taxon>
        <taxon>Heliantheae</taxon>
        <taxon>Helianthus</taxon>
    </lineage>
</organism>
<feature type="transmembrane region" description="Helical" evidence="1">
    <location>
        <begin position="16"/>
        <end position="34"/>
    </location>
</feature>
<reference evidence="2" key="2">
    <citation type="submission" date="2020-06" db="EMBL/GenBank/DDBJ databases">
        <title>Helianthus annuus Genome sequencing and assembly Release 2.</title>
        <authorList>
            <person name="Gouzy J."/>
            <person name="Langlade N."/>
            <person name="Munos S."/>
        </authorList>
    </citation>
    <scope>NUCLEOTIDE SEQUENCE</scope>
    <source>
        <tissue evidence="2">Leaves</tissue>
    </source>
</reference>
<dbReference type="AlphaFoldDB" id="A0A9K3HGF2"/>
<keyword evidence="3" id="KW-1185">Reference proteome</keyword>
<protein>
    <submittedName>
        <fullName evidence="2">Uncharacterized protein</fullName>
    </submittedName>
</protein>
<accession>A0A9K3HGF2</accession>
<dbReference type="Proteomes" id="UP000215914">
    <property type="component" value="Unassembled WGS sequence"/>
</dbReference>
<comment type="caution">
    <text evidence="2">The sequence shown here is derived from an EMBL/GenBank/DDBJ whole genome shotgun (WGS) entry which is preliminary data.</text>
</comment>
<evidence type="ECO:0000313" key="3">
    <source>
        <dbReference type="Proteomes" id="UP000215914"/>
    </source>
</evidence>
<feature type="transmembrane region" description="Helical" evidence="1">
    <location>
        <begin position="46"/>
        <end position="69"/>
    </location>
</feature>
<keyword evidence="1" id="KW-0472">Membrane</keyword>
<evidence type="ECO:0000313" key="2">
    <source>
        <dbReference type="EMBL" id="KAF5777866.1"/>
    </source>
</evidence>
<proteinExistence type="predicted"/>
<keyword evidence="1" id="KW-1133">Transmembrane helix</keyword>
<reference evidence="2" key="1">
    <citation type="journal article" date="2017" name="Nature">
        <title>The sunflower genome provides insights into oil metabolism, flowering and Asterid evolution.</title>
        <authorList>
            <person name="Badouin H."/>
            <person name="Gouzy J."/>
            <person name="Grassa C.J."/>
            <person name="Murat F."/>
            <person name="Staton S.E."/>
            <person name="Cottret L."/>
            <person name="Lelandais-Briere C."/>
            <person name="Owens G.L."/>
            <person name="Carrere S."/>
            <person name="Mayjonade B."/>
            <person name="Legrand L."/>
            <person name="Gill N."/>
            <person name="Kane N.C."/>
            <person name="Bowers J.E."/>
            <person name="Hubner S."/>
            <person name="Bellec A."/>
            <person name="Berard A."/>
            <person name="Berges H."/>
            <person name="Blanchet N."/>
            <person name="Boniface M.C."/>
            <person name="Brunel D."/>
            <person name="Catrice O."/>
            <person name="Chaidir N."/>
            <person name="Claudel C."/>
            <person name="Donnadieu C."/>
            <person name="Faraut T."/>
            <person name="Fievet G."/>
            <person name="Helmstetter N."/>
            <person name="King M."/>
            <person name="Knapp S.J."/>
            <person name="Lai Z."/>
            <person name="Le Paslier M.C."/>
            <person name="Lippi Y."/>
            <person name="Lorenzon L."/>
            <person name="Mandel J.R."/>
            <person name="Marage G."/>
            <person name="Marchand G."/>
            <person name="Marquand E."/>
            <person name="Bret-Mestries E."/>
            <person name="Morien E."/>
            <person name="Nambeesan S."/>
            <person name="Nguyen T."/>
            <person name="Pegot-Espagnet P."/>
            <person name="Pouilly N."/>
            <person name="Raftis F."/>
            <person name="Sallet E."/>
            <person name="Schiex T."/>
            <person name="Thomas J."/>
            <person name="Vandecasteele C."/>
            <person name="Vares D."/>
            <person name="Vear F."/>
            <person name="Vautrin S."/>
            <person name="Crespi M."/>
            <person name="Mangin B."/>
            <person name="Burke J.M."/>
            <person name="Salse J."/>
            <person name="Munos S."/>
            <person name="Vincourt P."/>
            <person name="Rieseberg L.H."/>
            <person name="Langlade N.B."/>
        </authorList>
    </citation>
    <scope>NUCLEOTIDE SEQUENCE</scope>
    <source>
        <tissue evidence="2">Leaves</tissue>
    </source>
</reference>
<dbReference type="Gramene" id="mRNA:HanXRQr2_Chr12g0540751">
    <property type="protein sequence ID" value="CDS:HanXRQr2_Chr12g0540751.1"/>
    <property type="gene ID" value="HanXRQr2_Chr12g0540751"/>
</dbReference>
<gene>
    <name evidence="2" type="ORF">HanXRQr2_Chr12g0540751</name>
</gene>
<name>A0A9K3HGF2_HELAN</name>
<sequence length="70" mass="7708">MILLNLPWAIFPKVPHIPAGITSLIFPLSFLSTLRLTPTRFRVVSHFATAVTLPIFTSPGMMTSAPVAFR</sequence>
<evidence type="ECO:0000256" key="1">
    <source>
        <dbReference type="SAM" id="Phobius"/>
    </source>
</evidence>
<keyword evidence="1" id="KW-0812">Transmembrane</keyword>
<dbReference type="EMBL" id="MNCJ02000327">
    <property type="protein sequence ID" value="KAF5777866.1"/>
    <property type="molecule type" value="Genomic_DNA"/>
</dbReference>